<feature type="transmembrane region" description="Helical" evidence="1">
    <location>
        <begin position="33"/>
        <end position="55"/>
    </location>
</feature>
<reference evidence="3" key="1">
    <citation type="submission" date="2022-09" db="EMBL/GenBank/DDBJ databases">
        <title>Enrichment on poylsaccharides allowed isolation of novel metabolic and taxonomic groups of Haloarchaea.</title>
        <authorList>
            <person name="Sorokin D.Y."/>
            <person name="Elcheninov A.G."/>
            <person name="Khizhniak T.V."/>
            <person name="Kolganova T.V."/>
            <person name="Kublanov I.V."/>
        </authorList>
    </citation>
    <scope>NUCLEOTIDE SEQUENCE</scope>
    <source>
        <strain evidence="3">AArc-xg1-1</strain>
    </source>
</reference>
<feature type="transmembrane region" description="Helical" evidence="1">
    <location>
        <begin position="89"/>
        <end position="113"/>
    </location>
</feature>
<dbReference type="RefSeq" id="WP_338004480.1">
    <property type="nucleotide sequence ID" value="NZ_JAOPKA010000009.1"/>
</dbReference>
<feature type="domain" description="DUF1616" evidence="2">
    <location>
        <begin position="13"/>
        <end position="344"/>
    </location>
</feature>
<evidence type="ECO:0000256" key="1">
    <source>
        <dbReference type="SAM" id="Phobius"/>
    </source>
</evidence>
<feature type="transmembrane region" description="Helical" evidence="1">
    <location>
        <begin position="7"/>
        <end position="27"/>
    </location>
</feature>
<name>A0AAP2YZV4_9EURY</name>
<evidence type="ECO:0000313" key="3">
    <source>
        <dbReference type="EMBL" id="MCU4742659.1"/>
    </source>
</evidence>
<comment type="caution">
    <text evidence="3">The sequence shown here is derived from an EMBL/GenBank/DDBJ whole genome shotgun (WGS) entry which is preliminary data.</text>
</comment>
<dbReference type="AlphaFoldDB" id="A0AAP2YZV4"/>
<organism evidence="3 4">
    <name type="scientific">Natronoglomus mannanivorans</name>
    <dbReference type="NCBI Taxonomy" id="2979990"/>
    <lineage>
        <taxon>Archaea</taxon>
        <taxon>Methanobacteriati</taxon>
        <taxon>Methanobacteriota</taxon>
        <taxon>Stenosarchaea group</taxon>
        <taxon>Halobacteria</taxon>
        <taxon>Halobacteriales</taxon>
        <taxon>Natrialbaceae</taxon>
        <taxon>Natronoglomus</taxon>
    </lineage>
</organism>
<keyword evidence="1" id="KW-0812">Transmembrane</keyword>
<evidence type="ECO:0000259" key="2">
    <source>
        <dbReference type="Pfam" id="PF07760"/>
    </source>
</evidence>
<gene>
    <name evidence="3" type="ORF">OB960_14780</name>
</gene>
<feature type="transmembrane region" description="Helical" evidence="1">
    <location>
        <begin position="119"/>
        <end position="137"/>
    </location>
</feature>
<dbReference type="InterPro" id="IPR011674">
    <property type="entry name" value="DUF1616"/>
</dbReference>
<dbReference type="InterPro" id="IPR014495">
    <property type="entry name" value="UCP018671"/>
</dbReference>
<dbReference type="EMBL" id="JAOPKA010000009">
    <property type="protein sequence ID" value="MCU4742659.1"/>
    <property type="molecule type" value="Genomic_DNA"/>
</dbReference>
<sequence length="346" mass="37026">MSDSDWWYVDLAAVVAVTGLATFGLLVDPPSTVRIVLALPLLLFCPGYALVSVLFPDDVGDEQRSFDDWKTGLQNPVPDGRGLDSIERFVLSVVLSIALVPTVALGSSITPWGVTVRPILVGIGLVTITLALAGIVARLRCAPERRFTPSLASVSVTSLGFSSRSRSAYDSTNTRVFNVALACSLVILLASAGYAIANPPQGDGFTEFYVETEPVTGDTETMYEASYTSGESQDLTVFVDNQEHRDVTYTTVVQLQRVDYADGNGDGGGGEEGTTENTATVLETDELTRDSITVADGQRESQTLEVTPTMAGDDLRLVVLLYEGEPPSEPSTDDAYRVIRLPVDVA</sequence>
<protein>
    <submittedName>
        <fullName evidence="3">DUF1616 domain-containing protein</fullName>
    </submittedName>
</protein>
<evidence type="ECO:0000313" key="4">
    <source>
        <dbReference type="Proteomes" id="UP001321018"/>
    </source>
</evidence>
<accession>A0AAP2YZV4</accession>
<feature type="transmembrane region" description="Helical" evidence="1">
    <location>
        <begin position="176"/>
        <end position="197"/>
    </location>
</feature>
<keyword evidence="1" id="KW-0472">Membrane</keyword>
<proteinExistence type="predicted"/>
<dbReference type="Proteomes" id="UP001321018">
    <property type="component" value="Unassembled WGS sequence"/>
</dbReference>
<dbReference type="PIRSF" id="PIRSF018671">
    <property type="entry name" value="UCP018671"/>
    <property type="match status" value="1"/>
</dbReference>
<dbReference type="Pfam" id="PF07760">
    <property type="entry name" value="DUF1616"/>
    <property type="match status" value="1"/>
</dbReference>
<keyword evidence="1" id="KW-1133">Transmembrane helix</keyword>